<keyword evidence="2" id="KW-1185">Reference proteome</keyword>
<reference evidence="1 2" key="1">
    <citation type="journal article" date="2018" name="PLoS Pathog.">
        <title>Evolution of structural diversity of trichothecenes, a family of toxins produced by plant pathogenic and entomopathogenic fungi.</title>
        <authorList>
            <person name="Proctor R.H."/>
            <person name="McCormick S.P."/>
            <person name="Kim H.S."/>
            <person name="Cardoza R.E."/>
            <person name="Stanley A.M."/>
            <person name="Lindo L."/>
            <person name="Kelly A."/>
            <person name="Brown D.W."/>
            <person name="Lee T."/>
            <person name="Vaughan M.M."/>
            <person name="Alexander N.J."/>
            <person name="Busman M."/>
            <person name="Gutierrez S."/>
        </authorList>
    </citation>
    <scope>NUCLEOTIDE SEQUENCE [LARGE SCALE GENOMIC DNA]</scope>
    <source>
        <strain evidence="1 2">NRRL 13405</strain>
    </source>
</reference>
<dbReference type="Gene3D" id="2.40.400.10">
    <property type="entry name" value="Acetoacetate decarboxylase-like"/>
    <property type="match status" value="1"/>
</dbReference>
<dbReference type="OrthoDB" id="5204337at2759"/>
<dbReference type="InterPro" id="IPR023375">
    <property type="entry name" value="ADC_dom_sf"/>
</dbReference>
<gene>
    <name evidence="1" type="ORF">FIE12Z_5112</name>
</gene>
<comment type="caution">
    <text evidence="1">The sequence shown here is derived from an EMBL/GenBank/DDBJ whole genome shotgun (WGS) entry which is preliminary data.</text>
</comment>
<evidence type="ECO:0000313" key="1">
    <source>
        <dbReference type="EMBL" id="RFN50609.1"/>
    </source>
</evidence>
<sequence>MSFVANPAQVAAFKKRCTEPSYSQEGLVIEFTTTRDFIQNILPPTLEPADEPTGLINISLWQSNVCGDFELSSVSVRCRADGVEGYWVLHLIVSEVPAITWGRETWGEVKKEGKARLVSNGTRKYAYSERAGVRLIEMDADFVGCEPGGPETVEWYDFEVKAFPNAKGNGLEADPKLITIKVVDENAIRYVGKGKLTLRGTLFDPLHTIPILDVGDFTYSTGTSNWAVQSERRLCAADDYLPFFVLRHYDDVRRLQVGSGLESLQCEDKEDTQGSESRIWTRSYRS</sequence>
<dbReference type="AlphaFoldDB" id="A0A395MTU5"/>
<dbReference type="EMBL" id="PXXK01000131">
    <property type="protein sequence ID" value="RFN50609.1"/>
    <property type="molecule type" value="Genomic_DNA"/>
</dbReference>
<dbReference type="Proteomes" id="UP000265631">
    <property type="component" value="Unassembled WGS sequence"/>
</dbReference>
<dbReference type="InterPro" id="IPR010451">
    <property type="entry name" value="Acetoacetate_decarboxylase"/>
</dbReference>
<evidence type="ECO:0000313" key="2">
    <source>
        <dbReference type="Proteomes" id="UP000265631"/>
    </source>
</evidence>
<dbReference type="Pfam" id="PF06314">
    <property type="entry name" value="ADC"/>
    <property type="match status" value="1"/>
</dbReference>
<dbReference type="GO" id="GO:0016829">
    <property type="term" value="F:lyase activity"/>
    <property type="evidence" value="ECO:0007669"/>
    <property type="project" value="InterPro"/>
</dbReference>
<name>A0A395MTU5_9HYPO</name>
<accession>A0A395MTU5</accession>
<organism evidence="1 2">
    <name type="scientific">Fusarium flagelliforme</name>
    <dbReference type="NCBI Taxonomy" id="2675880"/>
    <lineage>
        <taxon>Eukaryota</taxon>
        <taxon>Fungi</taxon>
        <taxon>Dikarya</taxon>
        <taxon>Ascomycota</taxon>
        <taxon>Pezizomycotina</taxon>
        <taxon>Sordariomycetes</taxon>
        <taxon>Hypocreomycetidae</taxon>
        <taxon>Hypocreales</taxon>
        <taxon>Nectriaceae</taxon>
        <taxon>Fusarium</taxon>
        <taxon>Fusarium incarnatum-equiseti species complex</taxon>
    </lineage>
</organism>
<dbReference type="SUPFAM" id="SSF160104">
    <property type="entry name" value="Acetoacetate decarboxylase-like"/>
    <property type="match status" value="1"/>
</dbReference>
<proteinExistence type="predicted"/>
<protein>
    <submittedName>
        <fullName evidence="1">Acetoacetate decarboxylase</fullName>
    </submittedName>
</protein>